<name>A0A0A0C284_9CELL</name>
<dbReference type="AlphaFoldDB" id="A0A0A0C284"/>
<dbReference type="OrthoDB" id="9802525at2"/>
<keyword evidence="2" id="KW-0328">Glycosyltransferase</keyword>
<protein>
    <recommendedName>
        <fullName evidence="1">D-inositol 3-phosphate glycosyltransferase</fullName>
    </recommendedName>
</protein>
<dbReference type="Gene3D" id="3.40.50.2000">
    <property type="entry name" value="Glycogen Phosphorylase B"/>
    <property type="match status" value="2"/>
</dbReference>
<dbReference type="Pfam" id="PF00534">
    <property type="entry name" value="Glycos_transf_1"/>
    <property type="match status" value="1"/>
</dbReference>
<dbReference type="EMBL" id="AXCZ01000012">
    <property type="protein sequence ID" value="KGM14112.1"/>
    <property type="molecule type" value="Genomic_DNA"/>
</dbReference>
<dbReference type="InterPro" id="IPR028098">
    <property type="entry name" value="Glyco_trans_4-like_N"/>
</dbReference>
<comment type="caution">
    <text evidence="6">The sequence shown here is derived from an EMBL/GenBank/DDBJ whole genome shotgun (WGS) entry which is preliminary data.</text>
</comment>
<feature type="domain" description="Glycosyl transferase family 1" evidence="4">
    <location>
        <begin position="193"/>
        <end position="341"/>
    </location>
</feature>
<proteinExistence type="predicted"/>
<organism evidence="6 7">
    <name type="scientific">Cellulomonas bogoriensis 69B4 = DSM 16987</name>
    <dbReference type="NCBI Taxonomy" id="1386082"/>
    <lineage>
        <taxon>Bacteria</taxon>
        <taxon>Bacillati</taxon>
        <taxon>Actinomycetota</taxon>
        <taxon>Actinomycetes</taxon>
        <taxon>Micrococcales</taxon>
        <taxon>Cellulomonadaceae</taxon>
        <taxon>Cellulomonas</taxon>
    </lineage>
</organism>
<keyword evidence="7" id="KW-1185">Reference proteome</keyword>
<dbReference type="GO" id="GO:1901137">
    <property type="term" value="P:carbohydrate derivative biosynthetic process"/>
    <property type="evidence" value="ECO:0007669"/>
    <property type="project" value="UniProtKB-ARBA"/>
</dbReference>
<dbReference type="SUPFAM" id="SSF53756">
    <property type="entry name" value="UDP-Glycosyltransferase/glycogen phosphorylase"/>
    <property type="match status" value="1"/>
</dbReference>
<dbReference type="CDD" id="cd03814">
    <property type="entry name" value="GT4-like"/>
    <property type="match status" value="1"/>
</dbReference>
<sequence>MRVAIITESFLPQVNGVTHSVLRVLEHLERAGHPALVLAPGEPPDLVHGARVVPVRSVPMPGYTDFPLGVPTTRSVVRELATFAPDVVHLASPFTTGRPAVRAAARLGIPVVAVYQTDVAGFAGQYHLGAAAEAAWWHVRAIHDAADVTLAPSQAAADDLTSHGVDRVRLWPRGVDTHRFHPRHRDEALHRRLAPGGQTLVGYVGRLAAEKQLEDLRAVHDLLGVRLVVVGDGPERERLQRHLPAATFLGLQTGTELATTVATLDVAVQTGPHETFCQSAQEAMAAGVPVVAVAAGGVAELVDHSRTGWTYPRGDLAALRARVEDLAGDAGKRRAMGRAGRDAVRSRTWPVVCERLMDHYAAATAARPATTAVR</sequence>
<dbReference type="Pfam" id="PF13439">
    <property type="entry name" value="Glyco_transf_4"/>
    <property type="match status" value="1"/>
</dbReference>
<evidence type="ECO:0000259" key="4">
    <source>
        <dbReference type="Pfam" id="PF00534"/>
    </source>
</evidence>
<dbReference type="InterPro" id="IPR001296">
    <property type="entry name" value="Glyco_trans_1"/>
</dbReference>
<dbReference type="PANTHER" id="PTHR45947:SF3">
    <property type="entry name" value="SULFOQUINOVOSYL TRANSFERASE SQD2"/>
    <property type="match status" value="1"/>
</dbReference>
<dbReference type="Proteomes" id="UP000054314">
    <property type="component" value="Unassembled WGS sequence"/>
</dbReference>
<evidence type="ECO:0000259" key="5">
    <source>
        <dbReference type="Pfam" id="PF13439"/>
    </source>
</evidence>
<dbReference type="GO" id="GO:0016758">
    <property type="term" value="F:hexosyltransferase activity"/>
    <property type="evidence" value="ECO:0007669"/>
    <property type="project" value="TreeGrafter"/>
</dbReference>
<gene>
    <name evidence="6" type="ORF">N869_03965</name>
</gene>
<evidence type="ECO:0000313" key="6">
    <source>
        <dbReference type="EMBL" id="KGM14112.1"/>
    </source>
</evidence>
<dbReference type="RefSeq" id="WP_035057403.1">
    <property type="nucleotide sequence ID" value="NZ_AXCZ01000012.1"/>
</dbReference>
<dbReference type="InterPro" id="IPR050194">
    <property type="entry name" value="Glycosyltransferase_grp1"/>
</dbReference>
<evidence type="ECO:0000256" key="1">
    <source>
        <dbReference type="ARBA" id="ARBA00021292"/>
    </source>
</evidence>
<reference evidence="6 7" key="1">
    <citation type="submission" date="2013-08" db="EMBL/GenBank/DDBJ databases">
        <title>Genome sequencing of Cellulomonas bogoriensis 69B4.</title>
        <authorList>
            <person name="Chen F."/>
            <person name="Li Y."/>
            <person name="Wang G."/>
        </authorList>
    </citation>
    <scope>NUCLEOTIDE SEQUENCE [LARGE SCALE GENOMIC DNA]</scope>
    <source>
        <strain evidence="6 7">69B4</strain>
    </source>
</reference>
<feature type="domain" description="Glycosyltransferase subfamily 4-like N-terminal" evidence="5">
    <location>
        <begin position="14"/>
        <end position="179"/>
    </location>
</feature>
<evidence type="ECO:0000256" key="3">
    <source>
        <dbReference type="ARBA" id="ARBA00022679"/>
    </source>
</evidence>
<keyword evidence="3 6" id="KW-0808">Transferase</keyword>
<evidence type="ECO:0000256" key="2">
    <source>
        <dbReference type="ARBA" id="ARBA00022676"/>
    </source>
</evidence>
<evidence type="ECO:0000313" key="7">
    <source>
        <dbReference type="Proteomes" id="UP000054314"/>
    </source>
</evidence>
<accession>A0A0A0C284</accession>
<dbReference type="PANTHER" id="PTHR45947">
    <property type="entry name" value="SULFOQUINOVOSYL TRANSFERASE SQD2"/>
    <property type="match status" value="1"/>
</dbReference>